<keyword evidence="6" id="KW-0378">Hydrolase</keyword>
<dbReference type="STRING" id="56110.Oscil6304_1093"/>
<keyword evidence="2" id="KW-0680">Restriction system</keyword>
<dbReference type="Gene3D" id="3.90.220.20">
    <property type="entry name" value="DNA methylase specificity domains"/>
    <property type="match status" value="2"/>
</dbReference>
<evidence type="ECO:0000256" key="1">
    <source>
        <dbReference type="ARBA" id="ARBA00010923"/>
    </source>
</evidence>
<organism evidence="6 7">
    <name type="scientific">Oscillatoria acuminata PCC 6304</name>
    <dbReference type="NCBI Taxonomy" id="56110"/>
    <lineage>
        <taxon>Bacteria</taxon>
        <taxon>Bacillati</taxon>
        <taxon>Cyanobacteriota</taxon>
        <taxon>Cyanophyceae</taxon>
        <taxon>Oscillatoriophycideae</taxon>
        <taxon>Oscillatoriales</taxon>
        <taxon>Oscillatoriaceae</taxon>
        <taxon>Oscillatoria</taxon>
    </lineage>
</organism>
<accession>K9TE77</accession>
<dbReference type="GO" id="GO:0004519">
    <property type="term" value="F:endonuclease activity"/>
    <property type="evidence" value="ECO:0007669"/>
    <property type="project" value="UniProtKB-KW"/>
</dbReference>
<dbReference type="KEGG" id="oac:Oscil6304_1093"/>
<dbReference type="InParanoid" id="K9TE77"/>
<keyword evidence="4" id="KW-0175">Coiled coil</keyword>
<name>K9TE77_9CYAN</name>
<sequence length="424" mass="47390">MNVVQPKKKPLKNLATINDNSLTENTNPEWEVKYIDIGNVNSRGEINDIQTYRFADAPSRARRIVSDGDVIISTVRTYLQAIAPIKSPPDNLIVSTGFAVIRPRLDQLDADYCKYALREAEFLHEVVARSVGISYPAINTSDLGNIPIYIHSLSEQKAIAHYLDKETAKIDQLIEAKKRLLELLDEKRRALITHAVTRGLNPDVPMRDSGVEWIGEIPKHWSIQRLKTVSRSLQIGPFGSQLHAEDYVDDGIPVINPVHLVDGKIIPNYQVAVDQETAKRLSIYQLENGDVVFARRGEIGRCGVVTQEEVGWLCGSGSLRVRPNLESLDPEYLVLLVSHTSVGKSLSMMSVGTTMENLNTQIISDLRIPLPPLSEQSYLVSEIKDKVCQLNSLKTITEQTIKLLEERRIALISSTVTGQLKIKE</sequence>
<dbReference type="PANTHER" id="PTHR30408:SF12">
    <property type="entry name" value="TYPE I RESTRICTION ENZYME MJAVIII SPECIFICITY SUBUNIT"/>
    <property type="match status" value="1"/>
</dbReference>
<dbReference type="EMBL" id="CP003607">
    <property type="protein sequence ID" value="AFY80820.1"/>
    <property type="molecule type" value="Genomic_DNA"/>
</dbReference>
<dbReference type="Pfam" id="PF01420">
    <property type="entry name" value="Methylase_S"/>
    <property type="match status" value="2"/>
</dbReference>
<keyword evidence="6" id="KW-0540">Nuclease</keyword>
<dbReference type="GO" id="GO:0009307">
    <property type="term" value="P:DNA restriction-modification system"/>
    <property type="evidence" value="ECO:0007669"/>
    <property type="project" value="UniProtKB-KW"/>
</dbReference>
<dbReference type="Proteomes" id="UP000010367">
    <property type="component" value="Chromosome"/>
</dbReference>
<feature type="domain" description="Type I restriction modification DNA specificity" evidence="5">
    <location>
        <begin position="246"/>
        <end position="380"/>
    </location>
</feature>
<dbReference type="HOGENOM" id="CLU_021095_10_5_3"/>
<dbReference type="AlphaFoldDB" id="K9TE77"/>
<keyword evidence="7" id="KW-1185">Reference proteome</keyword>
<comment type="similarity">
    <text evidence="1">Belongs to the type-I restriction system S methylase family.</text>
</comment>
<gene>
    <name evidence="6" type="ORF">Oscil6304_1093</name>
</gene>
<dbReference type="SUPFAM" id="SSF116734">
    <property type="entry name" value="DNA methylase specificity domain"/>
    <property type="match status" value="2"/>
</dbReference>
<keyword evidence="3" id="KW-0238">DNA-binding</keyword>
<dbReference type="InterPro" id="IPR052021">
    <property type="entry name" value="Type-I_RS_S_subunit"/>
</dbReference>
<feature type="domain" description="Type I restriction modification DNA specificity" evidence="5">
    <location>
        <begin position="9"/>
        <end position="181"/>
    </location>
</feature>
<evidence type="ECO:0000256" key="3">
    <source>
        <dbReference type="ARBA" id="ARBA00023125"/>
    </source>
</evidence>
<evidence type="ECO:0000256" key="4">
    <source>
        <dbReference type="SAM" id="Coils"/>
    </source>
</evidence>
<dbReference type="REBASE" id="57915">
    <property type="entry name" value="S.Oac6304ORF1092P"/>
</dbReference>
<dbReference type="InterPro" id="IPR044946">
    <property type="entry name" value="Restrct_endonuc_typeI_TRD_sf"/>
</dbReference>
<evidence type="ECO:0000313" key="7">
    <source>
        <dbReference type="Proteomes" id="UP000010367"/>
    </source>
</evidence>
<keyword evidence="6" id="KW-0255">Endonuclease</keyword>
<feature type="coiled-coil region" evidence="4">
    <location>
        <begin position="163"/>
        <end position="190"/>
    </location>
</feature>
<dbReference type="PATRIC" id="fig|56110.3.peg.1313"/>
<evidence type="ECO:0000256" key="2">
    <source>
        <dbReference type="ARBA" id="ARBA00022747"/>
    </source>
</evidence>
<dbReference type="eggNOG" id="COG0732">
    <property type="taxonomic scope" value="Bacteria"/>
</dbReference>
<protein>
    <submittedName>
        <fullName evidence="6">Restriction endonuclease S subunit</fullName>
    </submittedName>
</protein>
<evidence type="ECO:0000259" key="5">
    <source>
        <dbReference type="Pfam" id="PF01420"/>
    </source>
</evidence>
<proteinExistence type="inferred from homology"/>
<dbReference type="GO" id="GO:0003677">
    <property type="term" value="F:DNA binding"/>
    <property type="evidence" value="ECO:0007669"/>
    <property type="project" value="UniProtKB-KW"/>
</dbReference>
<dbReference type="PANTHER" id="PTHR30408">
    <property type="entry name" value="TYPE-1 RESTRICTION ENZYME ECOKI SPECIFICITY PROTEIN"/>
    <property type="match status" value="1"/>
</dbReference>
<dbReference type="RefSeq" id="WP_015147470.1">
    <property type="nucleotide sequence ID" value="NC_019693.1"/>
</dbReference>
<reference evidence="6 7" key="1">
    <citation type="submission" date="2012-06" db="EMBL/GenBank/DDBJ databases">
        <title>Finished chromosome of genome of Oscillatoria acuminata PCC 6304.</title>
        <authorList>
            <consortium name="US DOE Joint Genome Institute"/>
            <person name="Gugger M."/>
            <person name="Coursin T."/>
            <person name="Rippka R."/>
            <person name="Tandeau De Marsac N."/>
            <person name="Huntemann M."/>
            <person name="Wei C.-L."/>
            <person name="Han J."/>
            <person name="Detter J.C."/>
            <person name="Han C."/>
            <person name="Tapia R."/>
            <person name="Davenport K."/>
            <person name="Daligault H."/>
            <person name="Erkkila T."/>
            <person name="Gu W."/>
            <person name="Munk A.C.C."/>
            <person name="Teshima H."/>
            <person name="Xu Y."/>
            <person name="Chain P."/>
            <person name="Chen A."/>
            <person name="Krypides N."/>
            <person name="Mavromatis K."/>
            <person name="Markowitz V."/>
            <person name="Szeto E."/>
            <person name="Ivanova N."/>
            <person name="Mikhailova N."/>
            <person name="Ovchinnikova G."/>
            <person name="Pagani I."/>
            <person name="Pati A."/>
            <person name="Goodwin L."/>
            <person name="Peters L."/>
            <person name="Pitluck S."/>
            <person name="Woyke T."/>
            <person name="Kerfeld C."/>
        </authorList>
    </citation>
    <scope>NUCLEOTIDE SEQUENCE [LARGE SCALE GENOMIC DNA]</scope>
    <source>
        <strain evidence="6 7">PCC 6304</strain>
    </source>
</reference>
<evidence type="ECO:0000313" key="6">
    <source>
        <dbReference type="EMBL" id="AFY80820.1"/>
    </source>
</evidence>
<dbReference type="InterPro" id="IPR000055">
    <property type="entry name" value="Restrct_endonuc_typeI_TRD"/>
</dbReference>